<feature type="domain" description="VOC" evidence="1">
    <location>
        <begin position="6"/>
        <end position="142"/>
    </location>
</feature>
<evidence type="ECO:0000313" key="2">
    <source>
        <dbReference type="EMBL" id="OYD57500.1"/>
    </source>
</evidence>
<dbReference type="Pfam" id="PF13468">
    <property type="entry name" value="Glyoxalase_3"/>
    <property type="match status" value="1"/>
</dbReference>
<evidence type="ECO:0000313" key="3">
    <source>
        <dbReference type="Proteomes" id="UP000215059"/>
    </source>
</evidence>
<keyword evidence="3" id="KW-1185">Reference proteome</keyword>
<organism evidence="2 3">
    <name type="scientific">Fictibacillus aquaticus</name>
    <dbReference type="NCBI Taxonomy" id="2021314"/>
    <lineage>
        <taxon>Bacteria</taxon>
        <taxon>Bacillati</taxon>
        <taxon>Bacillota</taxon>
        <taxon>Bacilli</taxon>
        <taxon>Bacillales</taxon>
        <taxon>Fictibacillaceae</taxon>
        <taxon>Fictibacillus</taxon>
    </lineage>
</organism>
<dbReference type="InterPro" id="IPR025870">
    <property type="entry name" value="Glyoxalase-like_dom"/>
</dbReference>
<dbReference type="EMBL" id="NOII01000003">
    <property type="protein sequence ID" value="OYD57500.1"/>
    <property type="molecule type" value="Genomic_DNA"/>
</dbReference>
<protein>
    <recommendedName>
        <fullName evidence="1">VOC domain-containing protein</fullName>
    </recommendedName>
</protein>
<dbReference type="PANTHER" id="PTHR40265">
    <property type="entry name" value="BLL2707 PROTEIN"/>
    <property type="match status" value="1"/>
</dbReference>
<dbReference type="Proteomes" id="UP000215059">
    <property type="component" value="Unassembled WGS sequence"/>
</dbReference>
<dbReference type="Gene3D" id="3.10.180.10">
    <property type="entry name" value="2,3-Dihydroxybiphenyl 1,2-Dioxygenase, domain 1"/>
    <property type="match status" value="1"/>
</dbReference>
<dbReference type="SUPFAM" id="SSF54593">
    <property type="entry name" value="Glyoxalase/Bleomycin resistance protein/Dihydroxybiphenyl dioxygenase"/>
    <property type="match status" value="1"/>
</dbReference>
<reference evidence="2 3" key="1">
    <citation type="submission" date="2017-07" db="EMBL/GenBank/DDBJ databases">
        <title>Fictibacillus sp. nov. GDSW-R2A3 Genome sequencing and assembly.</title>
        <authorList>
            <person name="Mayilraj S."/>
        </authorList>
    </citation>
    <scope>NUCLEOTIDE SEQUENCE [LARGE SCALE GENOMIC DNA]</scope>
    <source>
        <strain evidence="2 3">GDSW-R2A3</strain>
    </source>
</reference>
<gene>
    <name evidence="2" type="ORF">CGZ90_12550</name>
</gene>
<evidence type="ECO:0000259" key="1">
    <source>
        <dbReference type="PROSITE" id="PS51819"/>
    </source>
</evidence>
<dbReference type="AlphaFoldDB" id="A0A235F868"/>
<dbReference type="PROSITE" id="PS51819">
    <property type="entry name" value="VOC"/>
    <property type="match status" value="1"/>
</dbReference>
<dbReference type="InterPro" id="IPR029068">
    <property type="entry name" value="Glyas_Bleomycin-R_OHBP_Dase"/>
</dbReference>
<sequence length="237" mass="26985">MEGNMFFDHMVIFEKRDLENCVTLLKESGMKAGIGGRHENWGTENALLYFGLSYVEWLSVFDLETARASDNPLVQKLLNSPNGPGHFAIRTDNMQRLISRLDQAGLRTVHLPGERRRADGRLLQWELLFVDGEQEYWPFFIKWNEEDDERLNDLESSGWTGWQESSDLKIEHIEIAVGNAARTAQVWSDLLDIPRLENEGCSELLKLEGGNIRLVSMPDGRTTGPIELLLSNGQVIK</sequence>
<dbReference type="PANTHER" id="PTHR40265:SF1">
    <property type="entry name" value="GLYOXALASE-LIKE DOMAIN-CONTAINING PROTEIN"/>
    <property type="match status" value="1"/>
</dbReference>
<dbReference type="InterPro" id="IPR037523">
    <property type="entry name" value="VOC_core"/>
</dbReference>
<name>A0A235F868_9BACL</name>
<accession>A0A235F868</accession>
<proteinExistence type="predicted"/>
<dbReference type="OrthoDB" id="9111355at2"/>
<comment type="caution">
    <text evidence="2">The sequence shown here is derived from an EMBL/GenBank/DDBJ whole genome shotgun (WGS) entry which is preliminary data.</text>
</comment>